<dbReference type="SUPFAM" id="SSF52833">
    <property type="entry name" value="Thioredoxin-like"/>
    <property type="match status" value="1"/>
</dbReference>
<comment type="caution">
    <text evidence="1">The sequence shown here is derived from an EMBL/GenBank/DDBJ whole genome shotgun (WGS) entry which is preliminary data.</text>
</comment>
<keyword evidence="2" id="KW-1185">Reference proteome</keyword>
<sequence length="453" mass="52891">MTRFLVPLIIILFIGCNNSDKPKSTHFGGKIINPKCSYVTLSDNYNFNDTIFLNKDNTFIGSYKDFKEGLYIFEHGPEHQYVYLEPNDSLLFRLNTWDFDESLVFSGTNAARNNILIEAFLESEYDDKKIAGFYKLPQKEFLSKINSIKKLKQKAIDNYRNSTEDESEEFLKILDIAMLYPVYSKLEEYASHNFSKKESEKLVDTYFDYRTTTYSNRDSLMFFGPYYRFIIEKLYNDVYQKNLENGNSDNFTIDLLKNIDSKISSEEIKNKLLYNTLIRHFFKEPKNTTESKAFHTFFKLNTDIDQKKNVQRLINDLKLLSTGDELPSFNLVDATGELKNISQITKGKNSVLLFKNYKQASDEWVSSRVNFLIKNNPQVEFVIVNLCDSSKRYTKNIDIKYQYKLPKQSNVCDFSSSKFPRMVLVDKNGIIQNGYTSLSAKDINLQINELKNK</sequence>
<organism evidence="1 2">
    <name type="scientific">Tenacibaculum pelagium</name>
    <dbReference type="NCBI Taxonomy" id="2759527"/>
    <lineage>
        <taxon>Bacteria</taxon>
        <taxon>Pseudomonadati</taxon>
        <taxon>Bacteroidota</taxon>
        <taxon>Flavobacteriia</taxon>
        <taxon>Flavobacteriales</taxon>
        <taxon>Flavobacteriaceae</taxon>
        <taxon>Tenacibaculum</taxon>
    </lineage>
</organism>
<evidence type="ECO:0008006" key="3">
    <source>
        <dbReference type="Google" id="ProtNLM"/>
    </source>
</evidence>
<dbReference type="Proteomes" id="UP000563906">
    <property type="component" value="Unassembled WGS sequence"/>
</dbReference>
<dbReference type="RefSeq" id="WP_182123722.1">
    <property type="nucleotide sequence ID" value="NZ_JACGLS010000001.1"/>
</dbReference>
<proteinExistence type="predicted"/>
<dbReference type="AlphaFoldDB" id="A0A839AJ89"/>
<name>A0A839AJ89_9FLAO</name>
<evidence type="ECO:0000313" key="2">
    <source>
        <dbReference type="Proteomes" id="UP000563906"/>
    </source>
</evidence>
<dbReference type="EMBL" id="JACGLS010000001">
    <property type="protein sequence ID" value="MBA6155212.1"/>
    <property type="molecule type" value="Genomic_DNA"/>
</dbReference>
<reference evidence="1 2" key="1">
    <citation type="submission" date="2020-07" db="EMBL/GenBank/DDBJ databases">
        <title>Bacterium isolated from marine sediment.</title>
        <authorList>
            <person name="Shang D."/>
            <person name="Du Z.-J."/>
        </authorList>
    </citation>
    <scope>NUCLEOTIDE SEQUENCE [LARGE SCALE GENOMIC DNA]</scope>
    <source>
        <strain evidence="1 2">S7007</strain>
    </source>
</reference>
<dbReference type="InterPro" id="IPR036249">
    <property type="entry name" value="Thioredoxin-like_sf"/>
</dbReference>
<dbReference type="PROSITE" id="PS51257">
    <property type="entry name" value="PROKAR_LIPOPROTEIN"/>
    <property type="match status" value="1"/>
</dbReference>
<gene>
    <name evidence="1" type="ORF">H3Z83_01555</name>
</gene>
<accession>A0A839AJ89</accession>
<protein>
    <recommendedName>
        <fullName evidence="3">Thioredoxin domain-containing protein</fullName>
    </recommendedName>
</protein>
<evidence type="ECO:0000313" key="1">
    <source>
        <dbReference type="EMBL" id="MBA6155212.1"/>
    </source>
</evidence>
<dbReference type="Gene3D" id="3.40.30.10">
    <property type="entry name" value="Glutaredoxin"/>
    <property type="match status" value="1"/>
</dbReference>